<dbReference type="RefSeq" id="WP_157027839.1">
    <property type="nucleotide sequence ID" value="NZ_WQMS01000016.1"/>
</dbReference>
<feature type="domain" description="Anti-sigma-28 factor FlgM C-terminal" evidence="1">
    <location>
        <begin position="45"/>
        <end position="86"/>
    </location>
</feature>
<dbReference type="SUPFAM" id="SSF101498">
    <property type="entry name" value="Anti-sigma factor FlgM"/>
    <property type="match status" value="1"/>
</dbReference>
<reference evidence="2 3" key="1">
    <citation type="submission" date="2019-12" db="EMBL/GenBank/DDBJ databases">
        <authorList>
            <person name="Huq M.A."/>
        </authorList>
    </citation>
    <scope>NUCLEOTIDE SEQUENCE [LARGE SCALE GENOMIC DNA]</scope>
    <source>
        <strain evidence="2 3">MAH-20</strain>
    </source>
</reference>
<dbReference type="InterPro" id="IPR031316">
    <property type="entry name" value="FlgM_C"/>
</dbReference>
<evidence type="ECO:0000259" key="1">
    <source>
        <dbReference type="Pfam" id="PF04316"/>
    </source>
</evidence>
<evidence type="ECO:0000313" key="2">
    <source>
        <dbReference type="EMBL" id="MVO78874.1"/>
    </source>
</evidence>
<dbReference type="EMBL" id="WQMS01000016">
    <property type="protein sequence ID" value="MVO78874.1"/>
    <property type="molecule type" value="Genomic_DNA"/>
</dbReference>
<dbReference type="Pfam" id="PF04316">
    <property type="entry name" value="FlgM"/>
    <property type="match status" value="1"/>
</dbReference>
<organism evidence="2 3">
    <name type="scientific">Sphingomonas horti</name>
    <dbReference type="NCBI Taxonomy" id="2682842"/>
    <lineage>
        <taxon>Bacteria</taxon>
        <taxon>Pseudomonadati</taxon>
        <taxon>Pseudomonadota</taxon>
        <taxon>Alphaproteobacteria</taxon>
        <taxon>Sphingomonadales</taxon>
        <taxon>Sphingomonadaceae</taxon>
        <taxon>Sphingomonas</taxon>
    </lineage>
</organism>
<gene>
    <name evidence="2" type="ORF">GON01_13140</name>
</gene>
<proteinExistence type="predicted"/>
<protein>
    <recommendedName>
        <fullName evidence="1">Anti-sigma-28 factor FlgM C-terminal domain-containing protein</fullName>
    </recommendedName>
</protein>
<keyword evidence="3" id="KW-1185">Reference proteome</keyword>
<sequence length="96" mass="10366">MIDPIGVTPGTVPGVRVEPQDTTKVVPLQAVRAPQPAAVAETSARETAKALGAKPPVDLERVHQIKRALQEGRYPLVPAKIADRMIAAQLRWAEKK</sequence>
<dbReference type="AlphaFoldDB" id="A0A6I4J3P2"/>
<name>A0A6I4J3P2_9SPHN</name>
<evidence type="ECO:0000313" key="3">
    <source>
        <dbReference type="Proteomes" id="UP000441389"/>
    </source>
</evidence>
<dbReference type="Proteomes" id="UP000441389">
    <property type="component" value="Unassembled WGS sequence"/>
</dbReference>
<accession>A0A6I4J3P2</accession>
<comment type="caution">
    <text evidence="2">The sequence shown here is derived from an EMBL/GenBank/DDBJ whole genome shotgun (WGS) entry which is preliminary data.</text>
</comment>
<dbReference type="InterPro" id="IPR035890">
    <property type="entry name" value="Anti-sigma-28_factor_FlgM_sf"/>
</dbReference>